<dbReference type="Proteomes" id="UP000238034">
    <property type="component" value="Unassembled WGS sequence"/>
</dbReference>
<name>A0A2T0U0T9_9SPHI</name>
<gene>
    <name evidence="1" type="ORF">B0I27_107117</name>
</gene>
<dbReference type="EMBL" id="PVTH01000007">
    <property type="protein sequence ID" value="PRY51531.1"/>
    <property type="molecule type" value="Genomic_DNA"/>
</dbReference>
<proteinExistence type="predicted"/>
<evidence type="ECO:0000313" key="1">
    <source>
        <dbReference type="EMBL" id="PRY51531.1"/>
    </source>
</evidence>
<dbReference type="RefSeq" id="WP_219905020.1">
    <property type="nucleotide sequence ID" value="NZ_PVTH01000007.1"/>
</dbReference>
<evidence type="ECO:0000313" key="2">
    <source>
        <dbReference type="Proteomes" id="UP000238034"/>
    </source>
</evidence>
<dbReference type="AlphaFoldDB" id="A0A2T0U0T9"/>
<comment type="caution">
    <text evidence="1">The sequence shown here is derived from an EMBL/GenBank/DDBJ whole genome shotgun (WGS) entry which is preliminary data.</text>
</comment>
<accession>A0A2T0U0T9</accession>
<organism evidence="1 2">
    <name type="scientific">Arcticibacter pallidicorallinus</name>
    <dbReference type="NCBI Taxonomy" id="1259464"/>
    <lineage>
        <taxon>Bacteria</taxon>
        <taxon>Pseudomonadati</taxon>
        <taxon>Bacteroidota</taxon>
        <taxon>Sphingobacteriia</taxon>
        <taxon>Sphingobacteriales</taxon>
        <taxon>Sphingobacteriaceae</taxon>
        <taxon>Arcticibacter</taxon>
    </lineage>
</organism>
<keyword evidence="2" id="KW-1185">Reference proteome</keyword>
<reference evidence="1 2" key="1">
    <citation type="submission" date="2018-03" db="EMBL/GenBank/DDBJ databases">
        <title>Genomic Encyclopedia of Type Strains, Phase III (KMG-III): the genomes of soil and plant-associated and newly described type strains.</title>
        <authorList>
            <person name="Whitman W."/>
        </authorList>
    </citation>
    <scope>NUCLEOTIDE SEQUENCE [LARGE SCALE GENOMIC DNA]</scope>
    <source>
        <strain evidence="1 2">CGMCC 1.9313</strain>
    </source>
</reference>
<protein>
    <submittedName>
        <fullName evidence="1">Uncharacterized protein (TIGR02594 family)</fullName>
    </submittedName>
</protein>
<sequence>MKSLPSKYSWLAREGAPKMLVEALKHYGTLEHVGKGSNVNIMAWAKEVGVLGWYPDDDIPWCGLFVAVVCKRCNYPHPNWANVLGARYWGDGPKGAWKGYGRKIPFAQASLWDILVFTRPGGAHVGFYVGENDHAYLVYGGNQSNAVGFAFIAKSRLTDVRRPDYQIGVPRNIRKIYLRETGELSVNEA</sequence>